<dbReference type="SUPFAM" id="SSF53067">
    <property type="entry name" value="Actin-like ATPase domain"/>
    <property type="match status" value="2"/>
</dbReference>
<dbReference type="AlphaFoldDB" id="A0A1A9KM63"/>
<dbReference type="Gene3D" id="3.30.420.40">
    <property type="match status" value="1"/>
</dbReference>
<proteinExistence type="predicted"/>
<sequence>MVRKDTPALRIGIDVGGTNTDAVLMRGREVLCALKRPTTAAVGDGVAAAVDELLREAAVEPAAVAAVMLGTTQLLNAFLERRHLARVAVVRLALPRGDGVPPLLGWPAELCEAIDGQVFLADGGALFNGRTYSALDVRQLERIGASIRQRGAEALVLPTTFAPLRPDIEQEAAAVLRKVLGDAVHLTLSSDVGGIGLLERENAAIVNASLQPLAQRVVGDLMRAFRRLQLNAPLFISQNDGTLITPSMATRFPILTCAAGPTNSLRGAAFLTGVEDALVLDIGGTTSDIGALVQGFPRQTAGPLELGGVRCNLRMPDTLSVALGGGTLVRLEGGRPVLGSESLGLRLRQRARVFGGDALCATDIAVAAHGLQGIGDPRRLADLEPAQVEQAMAAIRGTLEHALERMRTSSAPLPVVLVGGGSILLPMHLQGAAQVLRPARAEVANAIGAAIAQVSGRVDRLFQMHPGNRESVLRQARQEAIDAAVQAGAEPASVGVVELNELPMTHLRAGATRVQVRAVGDLALAATH</sequence>
<dbReference type="InterPro" id="IPR045079">
    <property type="entry name" value="Oxoprolinase-like"/>
</dbReference>
<dbReference type="EMBL" id="CP015878">
    <property type="protein sequence ID" value="ANI18561.1"/>
    <property type="molecule type" value="Genomic_DNA"/>
</dbReference>
<dbReference type="PANTHER" id="PTHR11365:SF10">
    <property type="entry name" value="HYDANTOINASE_OXOPROLINASE"/>
    <property type="match status" value="1"/>
</dbReference>
<dbReference type="Pfam" id="PF01968">
    <property type="entry name" value="Hydantoinase_A"/>
    <property type="match status" value="1"/>
</dbReference>
<evidence type="ECO:0000259" key="2">
    <source>
        <dbReference type="Pfam" id="PF05378"/>
    </source>
</evidence>
<dbReference type="InterPro" id="IPR043129">
    <property type="entry name" value="ATPase_NBD"/>
</dbReference>
<gene>
    <name evidence="3" type="ORF">A9C11_21550</name>
</gene>
<evidence type="ECO:0000313" key="4">
    <source>
        <dbReference type="Proteomes" id="UP000077748"/>
    </source>
</evidence>
<feature type="domain" description="Hydantoinase A/oxoprolinase" evidence="1">
    <location>
        <begin position="200"/>
        <end position="368"/>
    </location>
</feature>
<dbReference type="GO" id="GO:0016787">
    <property type="term" value="F:hydrolase activity"/>
    <property type="evidence" value="ECO:0007669"/>
    <property type="project" value="InterPro"/>
</dbReference>
<name>A0A1A9KM63_9PSED</name>
<organism evidence="3 4">
    <name type="scientific">Pseudomonas citronellolis</name>
    <dbReference type="NCBI Taxonomy" id="53408"/>
    <lineage>
        <taxon>Bacteria</taxon>
        <taxon>Pseudomonadati</taxon>
        <taxon>Pseudomonadota</taxon>
        <taxon>Gammaproteobacteria</taxon>
        <taxon>Pseudomonadales</taxon>
        <taxon>Pseudomonadaceae</taxon>
        <taxon>Pseudomonas</taxon>
    </lineage>
</organism>
<protein>
    <submittedName>
        <fullName evidence="3">Hydantoinase subunit beta</fullName>
    </submittedName>
</protein>
<dbReference type="Pfam" id="PF05378">
    <property type="entry name" value="Hydant_A_N"/>
    <property type="match status" value="1"/>
</dbReference>
<evidence type="ECO:0000259" key="1">
    <source>
        <dbReference type="Pfam" id="PF01968"/>
    </source>
</evidence>
<feature type="domain" description="Hydantoinase/oxoprolinase N-terminal" evidence="2">
    <location>
        <begin position="10"/>
        <end position="179"/>
    </location>
</feature>
<evidence type="ECO:0000313" key="3">
    <source>
        <dbReference type="EMBL" id="ANI18561.1"/>
    </source>
</evidence>
<dbReference type="Proteomes" id="UP000077748">
    <property type="component" value="Chromosome"/>
</dbReference>
<dbReference type="InterPro" id="IPR008040">
    <property type="entry name" value="Hydant_A_N"/>
</dbReference>
<accession>A0A1A9KM63</accession>
<reference evidence="3 4" key="1">
    <citation type="submission" date="2016-05" db="EMBL/GenBank/DDBJ databases">
        <title>Genome Sequence of Pseudomonas citronellolis Strain SJTE-3, an Estrogens and Persistent Organic Pollutants degradation strain.</title>
        <authorList>
            <person name="Liang R."/>
        </authorList>
    </citation>
    <scope>NUCLEOTIDE SEQUENCE [LARGE SCALE GENOMIC DNA]</scope>
    <source>
        <strain evidence="3 4">SJTE-3</strain>
    </source>
</reference>
<dbReference type="PANTHER" id="PTHR11365">
    <property type="entry name" value="5-OXOPROLINASE RELATED"/>
    <property type="match status" value="1"/>
</dbReference>
<dbReference type="InterPro" id="IPR002821">
    <property type="entry name" value="Hydantoinase_A"/>
</dbReference>